<name>R9AJY6_9GAMM</name>
<dbReference type="Proteomes" id="UP000016201">
    <property type="component" value="Unassembled WGS sequence"/>
</dbReference>
<proteinExistence type="predicted"/>
<dbReference type="OrthoDB" id="6692159at2"/>
<dbReference type="PATRIC" id="fig|1120927.3.peg.3692"/>
<keyword evidence="2" id="KW-1185">Reference proteome</keyword>
<dbReference type="EMBL" id="AQFM01000048">
    <property type="protein sequence ID" value="EOR02522.1"/>
    <property type="molecule type" value="Genomic_DNA"/>
</dbReference>
<accession>R9AJY6</accession>
<evidence type="ECO:0008006" key="3">
    <source>
        <dbReference type="Google" id="ProtNLM"/>
    </source>
</evidence>
<reference evidence="1 2" key="1">
    <citation type="submission" date="2013-03" db="EMBL/GenBank/DDBJ databases">
        <title>The Genome Sequence of Acinetobacter tandoii CIP 107469.</title>
        <authorList>
            <consortium name="The Broad Institute Genome Sequencing Platform"/>
            <consortium name="The Broad Institute Genome Sequencing Center for Infectious Disease"/>
            <person name="Cerqueira G."/>
            <person name="Feldgarden M."/>
            <person name="Courvalin P."/>
            <person name="Perichon B."/>
            <person name="Grillot-Courvalin C."/>
            <person name="Clermont D."/>
            <person name="Rocha E."/>
            <person name="Yoon E.-J."/>
            <person name="Nemec A."/>
            <person name="Walker B."/>
            <person name="Young S.K."/>
            <person name="Zeng Q."/>
            <person name="Gargeya S."/>
            <person name="Fitzgerald M."/>
            <person name="Haas B."/>
            <person name="Abouelleil A."/>
            <person name="Alvarado L."/>
            <person name="Arachchi H.M."/>
            <person name="Berlin A.M."/>
            <person name="Chapman S.B."/>
            <person name="Dewar J."/>
            <person name="Goldberg J."/>
            <person name="Griggs A."/>
            <person name="Gujja S."/>
            <person name="Hansen M."/>
            <person name="Howarth C."/>
            <person name="Imamovic A."/>
            <person name="Larimer J."/>
            <person name="McCowan C."/>
            <person name="Murphy C."/>
            <person name="Neiman D."/>
            <person name="Pearson M."/>
            <person name="Priest M."/>
            <person name="Roberts A."/>
            <person name="Saif S."/>
            <person name="Shea T."/>
            <person name="Sisk P."/>
            <person name="Sykes S."/>
            <person name="Wortman J."/>
            <person name="Nusbaum C."/>
            <person name="Birren B."/>
        </authorList>
    </citation>
    <scope>NUCLEOTIDE SEQUENCE [LARGE SCALE GENOMIC DNA]</scope>
    <source>
        <strain evidence="1 2">CIP 107469</strain>
    </source>
</reference>
<evidence type="ECO:0000313" key="1">
    <source>
        <dbReference type="EMBL" id="EOR02522.1"/>
    </source>
</evidence>
<sequence length="149" mass="16762">MAGGSRIVISDDGITISTGGKIIYKAGQHNFEGGQKVVSPKTALPMFETPYSNKIDYTWDSNLKNKKEIFVLDQNKNSLIKSKVDHLDHENNLSSLRFYTLQSTEFIALGFNSSYVSVEQKRLDGENRDELLEEALFEEDDDVSTGDDF</sequence>
<dbReference type="eggNOG" id="ENOG50302WN">
    <property type="taxonomic scope" value="Bacteria"/>
</dbReference>
<dbReference type="AlphaFoldDB" id="R9AJY6"/>
<comment type="caution">
    <text evidence="1">The sequence shown here is derived from an EMBL/GenBank/DDBJ whole genome shotgun (WGS) entry which is preliminary data.</text>
</comment>
<dbReference type="RefSeq" id="WP_016168767.1">
    <property type="nucleotide sequence ID" value="NZ_JHZG01000003.1"/>
</dbReference>
<organism evidence="1 2">
    <name type="scientific">Acinetobacter tandoii DSM 14970 = CIP 107469</name>
    <dbReference type="NCBI Taxonomy" id="1120927"/>
    <lineage>
        <taxon>Bacteria</taxon>
        <taxon>Pseudomonadati</taxon>
        <taxon>Pseudomonadota</taxon>
        <taxon>Gammaproteobacteria</taxon>
        <taxon>Moraxellales</taxon>
        <taxon>Moraxellaceae</taxon>
        <taxon>Acinetobacter</taxon>
    </lineage>
</organism>
<protein>
    <recommendedName>
        <fullName evidence="3">DUF2345 domain-containing protein</fullName>
    </recommendedName>
</protein>
<gene>
    <name evidence="1" type="ORF">I593_03795</name>
</gene>
<evidence type="ECO:0000313" key="2">
    <source>
        <dbReference type="Proteomes" id="UP000016201"/>
    </source>
</evidence>